<protein>
    <submittedName>
        <fullName evidence="1">Uncharacterized protein</fullName>
    </submittedName>
</protein>
<name>A0A8H3PK69_9LECA</name>
<dbReference type="Proteomes" id="UP000664534">
    <property type="component" value="Unassembled WGS sequence"/>
</dbReference>
<organism evidence="1 2">
    <name type="scientific">Imshaugia aleurites</name>
    <dbReference type="NCBI Taxonomy" id="172621"/>
    <lineage>
        <taxon>Eukaryota</taxon>
        <taxon>Fungi</taxon>
        <taxon>Dikarya</taxon>
        <taxon>Ascomycota</taxon>
        <taxon>Pezizomycotina</taxon>
        <taxon>Lecanoromycetes</taxon>
        <taxon>OSLEUM clade</taxon>
        <taxon>Lecanoromycetidae</taxon>
        <taxon>Lecanorales</taxon>
        <taxon>Lecanorineae</taxon>
        <taxon>Parmeliaceae</taxon>
        <taxon>Imshaugia</taxon>
    </lineage>
</organism>
<evidence type="ECO:0000313" key="2">
    <source>
        <dbReference type="Proteomes" id="UP000664534"/>
    </source>
</evidence>
<evidence type="ECO:0000313" key="1">
    <source>
        <dbReference type="EMBL" id="CAF9942395.1"/>
    </source>
</evidence>
<dbReference type="EMBL" id="CAJPDT010000184">
    <property type="protein sequence ID" value="CAF9942395.1"/>
    <property type="molecule type" value="Genomic_DNA"/>
</dbReference>
<dbReference type="AlphaFoldDB" id="A0A8H3PK69"/>
<reference evidence="1" key="1">
    <citation type="submission" date="2021-03" db="EMBL/GenBank/DDBJ databases">
        <authorList>
            <person name="Tagirdzhanova G."/>
        </authorList>
    </citation>
    <scope>NUCLEOTIDE SEQUENCE</scope>
</reference>
<comment type="caution">
    <text evidence="1">The sequence shown here is derived from an EMBL/GenBank/DDBJ whole genome shotgun (WGS) entry which is preliminary data.</text>
</comment>
<dbReference type="OrthoDB" id="5425480at2759"/>
<proteinExistence type="predicted"/>
<sequence length="290" mass="32345">MKVQALEDCDQYIPSYTFTDTEYEDDPIRIRINAAAAAPEAQLVRCNILYAMKVVAINQISRPRDRLYGTRFNESFRGQLLYVGLLDNKNDVPLLEKSTNSLAGPNRTIAQGKRSLSTQALDATNSTMTTNSTTILLTIPGSNDIEYRIEFQMLWYLVPKRGTFSSILELMMTLAQLDSDASIEQISQSTSTDSSWIFVTHNSESGFPLQAFQLAAILESIARYAVMKTRYVEMTFDFFGNGESIAWGCVTIPIRSREWCQGLRTSGGQESLVHLGNISSTLGSDLIEAQ</sequence>
<accession>A0A8H3PK69</accession>
<gene>
    <name evidence="1" type="ORF">IMSHALPRED_003655</name>
</gene>
<keyword evidence="2" id="KW-1185">Reference proteome</keyword>